<dbReference type="Proteomes" id="UP000650081">
    <property type="component" value="Unassembled WGS sequence"/>
</dbReference>
<dbReference type="GO" id="GO:0016747">
    <property type="term" value="F:acyltransferase activity, transferring groups other than amino-acyl groups"/>
    <property type="evidence" value="ECO:0007669"/>
    <property type="project" value="InterPro"/>
</dbReference>
<sequence>MSYPHRIVAATPADYPTIQQIAHLTWPDTFAGILEPAQIAYMLHHMYRTEALEAQVAAGHVFYLLLEPQTEAAAPDYPPATGTAYAAVGYVSYQLDYLPGTAKIHKLYVLPSTQGKGYGKALIEHVATIATAAGQGALRLDVNYQNRAINFYEHLGFQKIDRFDTDIGNGYRMEDWRMERPL</sequence>
<keyword evidence="5" id="KW-1185">Reference proteome</keyword>
<evidence type="ECO:0000256" key="1">
    <source>
        <dbReference type="ARBA" id="ARBA00022679"/>
    </source>
</evidence>
<comment type="caution">
    <text evidence="4">The sequence shown here is derived from an EMBL/GenBank/DDBJ whole genome shotgun (WGS) entry which is preliminary data.</text>
</comment>
<dbReference type="InterPro" id="IPR000182">
    <property type="entry name" value="GNAT_dom"/>
</dbReference>
<name>A0A923T9T1_9BACT</name>
<proteinExistence type="predicted"/>
<reference evidence="4" key="1">
    <citation type="submission" date="2020-08" db="EMBL/GenBank/DDBJ databases">
        <title>Lewinella bacteria from marine environments.</title>
        <authorList>
            <person name="Zhong Y."/>
        </authorList>
    </citation>
    <scope>NUCLEOTIDE SEQUENCE</scope>
    <source>
        <strain evidence="4">KCTC 42187</strain>
    </source>
</reference>
<feature type="domain" description="N-acetyltransferase" evidence="3">
    <location>
        <begin position="5"/>
        <end position="182"/>
    </location>
</feature>
<dbReference type="AlphaFoldDB" id="A0A923T9T1"/>
<dbReference type="InterPro" id="IPR016181">
    <property type="entry name" value="Acyl_CoA_acyltransferase"/>
</dbReference>
<dbReference type="SUPFAM" id="SSF55729">
    <property type="entry name" value="Acyl-CoA N-acyltransferases (Nat)"/>
    <property type="match status" value="1"/>
</dbReference>
<dbReference type="Pfam" id="PF00583">
    <property type="entry name" value="Acetyltransf_1"/>
    <property type="match status" value="1"/>
</dbReference>
<evidence type="ECO:0000313" key="5">
    <source>
        <dbReference type="Proteomes" id="UP000650081"/>
    </source>
</evidence>
<dbReference type="CDD" id="cd04301">
    <property type="entry name" value="NAT_SF"/>
    <property type="match status" value="1"/>
</dbReference>
<evidence type="ECO:0000256" key="2">
    <source>
        <dbReference type="ARBA" id="ARBA00023315"/>
    </source>
</evidence>
<gene>
    <name evidence="4" type="ORF">H9S92_16965</name>
</gene>
<keyword evidence="1" id="KW-0808">Transferase</keyword>
<accession>A0A923T9T1</accession>
<evidence type="ECO:0000313" key="4">
    <source>
        <dbReference type="EMBL" id="MBC6995861.1"/>
    </source>
</evidence>
<dbReference type="RefSeq" id="WP_187467878.1">
    <property type="nucleotide sequence ID" value="NZ_JACSIT010000141.1"/>
</dbReference>
<dbReference type="PANTHER" id="PTHR43877">
    <property type="entry name" value="AMINOALKYLPHOSPHONATE N-ACETYLTRANSFERASE-RELATED-RELATED"/>
    <property type="match status" value="1"/>
</dbReference>
<organism evidence="4 5">
    <name type="scientific">Neolewinella lacunae</name>
    <dbReference type="NCBI Taxonomy" id="1517758"/>
    <lineage>
        <taxon>Bacteria</taxon>
        <taxon>Pseudomonadati</taxon>
        <taxon>Bacteroidota</taxon>
        <taxon>Saprospiria</taxon>
        <taxon>Saprospirales</taxon>
        <taxon>Lewinellaceae</taxon>
        <taxon>Neolewinella</taxon>
    </lineage>
</organism>
<dbReference type="PROSITE" id="PS51186">
    <property type="entry name" value="GNAT"/>
    <property type="match status" value="1"/>
</dbReference>
<protein>
    <submittedName>
        <fullName evidence="4">GNAT family N-acetyltransferase</fullName>
    </submittedName>
</protein>
<evidence type="ECO:0000259" key="3">
    <source>
        <dbReference type="PROSITE" id="PS51186"/>
    </source>
</evidence>
<dbReference type="EMBL" id="JACSIT010000141">
    <property type="protein sequence ID" value="MBC6995861.1"/>
    <property type="molecule type" value="Genomic_DNA"/>
</dbReference>
<dbReference type="InterPro" id="IPR050832">
    <property type="entry name" value="Bact_Acetyltransf"/>
</dbReference>
<dbReference type="PANTHER" id="PTHR43877:SF2">
    <property type="entry name" value="AMINOALKYLPHOSPHONATE N-ACETYLTRANSFERASE-RELATED"/>
    <property type="match status" value="1"/>
</dbReference>
<keyword evidence="2" id="KW-0012">Acyltransferase</keyword>
<dbReference type="Gene3D" id="3.40.630.30">
    <property type="match status" value="1"/>
</dbReference>